<dbReference type="GO" id="GO:0030145">
    <property type="term" value="F:manganese ion binding"/>
    <property type="evidence" value="ECO:0007669"/>
    <property type="project" value="TreeGrafter"/>
</dbReference>
<dbReference type="NCBIfam" id="TIGR00243">
    <property type="entry name" value="Dxr"/>
    <property type="match status" value="1"/>
</dbReference>
<feature type="binding site" evidence="9">
    <location>
        <position position="253"/>
    </location>
    <ligand>
        <name>NADPH</name>
        <dbReference type="ChEBI" id="CHEBI:57783"/>
    </ligand>
</feature>
<gene>
    <name evidence="9" type="primary">dxr</name>
    <name evidence="14" type="ORF">GB883_12510</name>
</gene>
<dbReference type="InterPro" id="IPR003821">
    <property type="entry name" value="DXP_reductoisomerase"/>
</dbReference>
<feature type="binding site" evidence="9">
    <location>
        <position position="474"/>
    </location>
    <ligand>
        <name>1-deoxy-D-xylulose 5-phosphate</name>
        <dbReference type="ChEBI" id="CHEBI:57792"/>
    </ligand>
</feature>
<comment type="catalytic activity">
    <reaction evidence="8">
        <text>2-C-methyl-D-erythritol 4-phosphate + NADP(+) = 1-deoxy-D-xylulose 5-phosphate + NADPH + H(+)</text>
        <dbReference type="Rhea" id="RHEA:13717"/>
        <dbReference type="ChEBI" id="CHEBI:15378"/>
        <dbReference type="ChEBI" id="CHEBI:57783"/>
        <dbReference type="ChEBI" id="CHEBI:57792"/>
        <dbReference type="ChEBI" id="CHEBI:58262"/>
        <dbReference type="ChEBI" id="CHEBI:58349"/>
        <dbReference type="EC" id="1.1.1.267"/>
    </reaction>
    <physiologicalReaction direction="right-to-left" evidence="8">
        <dbReference type="Rhea" id="RHEA:13719"/>
    </physiologicalReaction>
</comment>
<feature type="binding site" evidence="9">
    <location>
        <position position="388"/>
    </location>
    <ligand>
        <name>NADPH</name>
        <dbReference type="ChEBI" id="CHEBI:57783"/>
    </ligand>
</feature>
<sequence>MRGSRRRCATLGAATSTAPAGSSPPRSWSRRRFRRRSRRRDEHDVPDGGAHPHGVRPSAGRGVLRPGTRRLRERPGAHRRARHRGRAGHLRREGRACRRVRPGARRVRHRRRRRRPGPPRGRLRPAAPLGLRGRAGGVGLDGPHRRAGHHPLPAAAAPRRAAFPRPGAWPRLRPRGRRRAARAARRLLRRRRGAHRRRGALHHLPLRPGLPRLPRGHRRRVPRPRRRGPRGRRVSPAVPDPLPATDVVLLGSTGSIGTQALEVIDAAPAGTYRVRALSAGGGHLELLAEQAVTHDVEVVAVADDAPATLARLRELIADELARAGRRDGAPEIVAGPAAATEVAGSLTPAPDGDGQGPRAVVLNGITGSVGLEPTLAALRSGATLALANKESLVVGGALVRQAQRRPGQVVPVDSEHSAIAQALRSGRHEKGMTSPVVTGRSEVSRIILTASGGPFRGWSRDRLAEVTPGQALAHPTWSMGPVVTINSSTLVNKGLELIEAHLLFDVPAEDIVVVVHPQSVVHSMVEFHDGATIAQASPPDMRLPIALGLTWPARAAGVTAPCRWDEATAWTFEPLDEEIFPAVRLARHAAAASATHPAVLNAANEQCVAAFLDGRLPYLGIVAVVEEVLAAHDGLAAPTLDDVLAVEQWARRRADGLIGARSARTGQR</sequence>
<dbReference type="InterPro" id="IPR013512">
    <property type="entry name" value="DXP_reductoisomerase_N"/>
</dbReference>
<evidence type="ECO:0000256" key="4">
    <source>
        <dbReference type="ARBA" id="ARBA00022857"/>
    </source>
</evidence>
<feature type="compositionally biased region" description="Basic residues" evidence="10">
    <location>
        <begin position="67"/>
        <end position="89"/>
    </location>
</feature>
<dbReference type="UniPathway" id="UPA00056">
    <property type="reaction ID" value="UER00092"/>
</dbReference>
<keyword evidence="15" id="KW-1185">Reference proteome</keyword>
<comment type="caution">
    <text evidence="14">The sequence shown here is derived from an EMBL/GenBank/DDBJ whole genome shotgun (WGS) entry which is preliminary data.</text>
</comment>
<feature type="domain" description="1-deoxy-D-xylulose 5-phosphate reductoisomerase C-terminal" evidence="12">
    <location>
        <begin position="409"/>
        <end position="504"/>
    </location>
</feature>
<feature type="compositionally biased region" description="Basic residues" evidence="10">
    <location>
        <begin position="28"/>
        <end position="38"/>
    </location>
</feature>
<evidence type="ECO:0000256" key="3">
    <source>
        <dbReference type="ARBA" id="ARBA00022723"/>
    </source>
</evidence>
<feature type="domain" description="1-deoxy-D-xylulose 5-phosphate reductoisomerase N-terminal" evidence="11">
    <location>
        <begin position="247"/>
        <end position="396"/>
    </location>
</feature>
<dbReference type="HAMAP" id="MF_00183">
    <property type="entry name" value="DXP_reductoisom"/>
    <property type="match status" value="1"/>
</dbReference>
<feature type="binding site" evidence="9">
    <location>
        <position position="480"/>
    </location>
    <ligand>
        <name>NADPH</name>
        <dbReference type="ChEBI" id="CHEBI:57783"/>
    </ligand>
</feature>
<dbReference type="InterPro" id="IPR036169">
    <property type="entry name" value="DXPR_C_sf"/>
</dbReference>
<keyword evidence="7 9" id="KW-0414">Isoprene biosynthesis</keyword>
<dbReference type="GO" id="GO:0016853">
    <property type="term" value="F:isomerase activity"/>
    <property type="evidence" value="ECO:0007669"/>
    <property type="project" value="UniProtKB-KW"/>
</dbReference>
<evidence type="ECO:0000259" key="13">
    <source>
        <dbReference type="Pfam" id="PF13288"/>
    </source>
</evidence>
<dbReference type="EMBL" id="WHJE01000057">
    <property type="protein sequence ID" value="KAE8763759.1"/>
    <property type="molecule type" value="Genomic_DNA"/>
</dbReference>
<feature type="binding site" evidence="9">
    <location>
        <position position="493"/>
    </location>
    <ligand>
        <name>1-deoxy-D-xylulose 5-phosphate</name>
        <dbReference type="ChEBI" id="CHEBI:57792"/>
    </ligand>
</feature>
<dbReference type="Pfam" id="PF02670">
    <property type="entry name" value="DXP_reductoisom"/>
    <property type="match status" value="1"/>
</dbReference>
<feature type="compositionally biased region" description="Basic residues" evidence="10">
    <location>
        <begin position="214"/>
        <end position="233"/>
    </location>
</feature>
<feature type="region of interest" description="Disordered" evidence="10">
    <location>
        <begin position="1"/>
        <end position="241"/>
    </location>
</feature>
<dbReference type="OrthoDB" id="9806546at2"/>
<feature type="compositionally biased region" description="Low complexity" evidence="10">
    <location>
        <begin position="9"/>
        <end position="27"/>
    </location>
</feature>
<dbReference type="GO" id="GO:0070402">
    <property type="term" value="F:NADPH binding"/>
    <property type="evidence" value="ECO:0007669"/>
    <property type="project" value="InterPro"/>
</dbReference>
<accession>A0A7J5UN19</accession>
<dbReference type="InterPro" id="IPR026877">
    <property type="entry name" value="DXPR_C"/>
</dbReference>
<dbReference type="SUPFAM" id="SSF51735">
    <property type="entry name" value="NAD(P)-binding Rossmann-fold domains"/>
    <property type="match status" value="1"/>
</dbReference>
<evidence type="ECO:0000256" key="8">
    <source>
        <dbReference type="ARBA" id="ARBA00048543"/>
    </source>
</evidence>
<dbReference type="AlphaFoldDB" id="A0A7J5UN19"/>
<keyword evidence="6 9" id="KW-0464">Manganese</keyword>
<feature type="binding site" evidence="9">
    <location>
        <position position="254"/>
    </location>
    <ligand>
        <name>NADPH</name>
        <dbReference type="ChEBI" id="CHEBI:57783"/>
    </ligand>
</feature>
<evidence type="ECO:0000256" key="2">
    <source>
        <dbReference type="ARBA" id="ARBA00006825"/>
    </source>
</evidence>
<evidence type="ECO:0000256" key="10">
    <source>
        <dbReference type="SAM" id="MobiDB-lite"/>
    </source>
</evidence>
<reference evidence="14 15" key="1">
    <citation type="submission" date="2019-10" db="EMBL/GenBank/DDBJ databases">
        <title>Georgenia wutianyii sp. nov. and Georgenia yuyongxinii sp. nov. isolated from plateau pika (Ochotona curzoniae) in the Qinghai-Tibet plateau of China.</title>
        <authorList>
            <person name="Tian Z."/>
        </authorList>
    </citation>
    <scope>NUCLEOTIDE SEQUENCE [LARGE SCALE GENOMIC DNA]</scope>
    <source>
        <strain evidence="14 15">DSM 21501</strain>
    </source>
</reference>
<feature type="domain" description="DXP reductoisomerase C-terminal" evidence="13">
    <location>
        <begin position="537"/>
        <end position="652"/>
    </location>
</feature>
<feature type="binding site" evidence="9">
    <location>
        <position position="415"/>
    </location>
    <ligand>
        <name>Mn(2+)</name>
        <dbReference type="ChEBI" id="CHEBI:29035"/>
    </ligand>
</feature>
<evidence type="ECO:0000256" key="5">
    <source>
        <dbReference type="ARBA" id="ARBA00023002"/>
    </source>
</evidence>
<keyword evidence="9" id="KW-0460">Magnesium</keyword>
<evidence type="ECO:0000259" key="11">
    <source>
        <dbReference type="Pfam" id="PF02670"/>
    </source>
</evidence>
<evidence type="ECO:0000256" key="7">
    <source>
        <dbReference type="ARBA" id="ARBA00023229"/>
    </source>
</evidence>
<dbReference type="GO" id="GO:0030604">
    <property type="term" value="F:1-deoxy-D-xylulose-5-phosphate reductoisomerase activity"/>
    <property type="evidence" value="ECO:0007669"/>
    <property type="project" value="UniProtKB-UniRule"/>
</dbReference>
<evidence type="ECO:0000313" key="14">
    <source>
        <dbReference type="EMBL" id="KAE8763759.1"/>
    </source>
</evidence>
<evidence type="ECO:0000313" key="15">
    <source>
        <dbReference type="Proteomes" id="UP000451860"/>
    </source>
</evidence>
<keyword evidence="4 9" id="KW-0521">NADP</keyword>
<organism evidence="14 15">
    <name type="scientific">Georgenia thermotolerans</name>
    <dbReference type="NCBI Taxonomy" id="527326"/>
    <lineage>
        <taxon>Bacteria</taxon>
        <taxon>Bacillati</taxon>
        <taxon>Actinomycetota</taxon>
        <taxon>Actinomycetes</taxon>
        <taxon>Micrococcales</taxon>
        <taxon>Bogoriellaceae</taxon>
        <taxon>Georgenia</taxon>
    </lineage>
</organism>
<evidence type="ECO:0000256" key="1">
    <source>
        <dbReference type="ARBA" id="ARBA00005094"/>
    </source>
</evidence>
<dbReference type="Pfam" id="PF13288">
    <property type="entry name" value="DXPR_C"/>
    <property type="match status" value="1"/>
</dbReference>
<feature type="binding site" evidence="9">
    <location>
        <position position="414"/>
    </location>
    <ligand>
        <name>1-deoxy-D-xylulose 5-phosphate</name>
        <dbReference type="ChEBI" id="CHEBI:57792"/>
    </ligand>
</feature>
<dbReference type="SUPFAM" id="SSF55347">
    <property type="entry name" value="Glyceraldehyde-3-phosphate dehydrogenase-like, C-terminal domain"/>
    <property type="match status" value="1"/>
</dbReference>
<proteinExistence type="inferred from homology"/>
<evidence type="ECO:0000256" key="9">
    <source>
        <dbReference type="HAMAP-Rule" id="MF_00183"/>
    </source>
</evidence>
<comment type="similarity">
    <text evidence="2 9">Belongs to the DXR family.</text>
</comment>
<protein>
    <recommendedName>
        <fullName evidence="9">1-deoxy-D-xylulose 5-phosphate reductoisomerase</fullName>
        <shortName evidence="9">DXP reductoisomerase</shortName>
        <ecNumber evidence="9">1.1.1.267</ecNumber>
    </recommendedName>
    <alternativeName>
        <fullName evidence="9">1-deoxyxylulose-5-phosphate reductoisomerase</fullName>
    </alternativeName>
    <alternativeName>
        <fullName evidence="9">2-C-methyl-D-erythritol 4-phosphate synthase</fullName>
    </alternativeName>
</protein>
<dbReference type="Pfam" id="PF08436">
    <property type="entry name" value="DXP_redisom_C"/>
    <property type="match status" value="1"/>
</dbReference>
<feature type="binding site" evidence="9">
    <location>
        <position position="389"/>
    </location>
    <ligand>
        <name>1-deoxy-D-xylulose 5-phosphate</name>
        <dbReference type="ChEBI" id="CHEBI:57792"/>
    </ligand>
</feature>
<dbReference type="Gene3D" id="3.40.50.720">
    <property type="entry name" value="NAD(P)-binding Rossmann-like Domain"/>
    <property type="match status" value="1"/>
</dbReference>
<comment type="function">
    <text evidence="9">Catalyzes the NADPH-dependent rearrangement and reduction of 1-deoxy-D-xylulose-5-phosphate (DXP) to 2-C-methyl-D-erythritol 4-phosphate (MEP).</text>
</comment>
<keyword evidence="5 9" id="KW-0560">Oxidoreductase</keyword>
<comment type="cofactor">
    <cofactor evidence="9">
        <name>Mg(2+)</name>
        <dbReference type="ChEBI" id="CHEBI:18420"/>
    </cofactor>
    <cofactor evidence="9">
        <name>Mn(2+)</name>
        <dbReference type="ChEBI" id="CHEBI:29035"/>
    </cofactor>
</comment>
<dbReference type="PANTHER" id="PTHR30525:SF0">
    <property type="entry name" value="1-DEOXY-D-XYLULOSE 5-PHOSPHATE REDUCTOISOMERASE, CHLOROPLASTIC"/>
    <property type="match status" value="1"/>
</dbReference>
<feature type="binding site" evidence="9">
    <location>
        <position position="496"/>
    </location>
    <ligand>
        <name>Mn(2+)</name>
        <dbReference type="ChEBI" id="CHEBI:29035"/>
    </ligand>
</feature>
<keyword evidence="14" id="KW-0413">Isomerase</keyword>
<feature type="binding site" evidence="9">
    <location>
        <position position="487"/>
    </location>
    <ligand>
        <name>1-deoxy-D-xylulose 5-phosphate</name>
        <dbReference type="ChEBI" id="CHEBI:57792"/>
    </ligand>
</feature>
<feature type="binding site" evidence="9">
    <location>
        <position position="280"/>
    </location>
    <ligand>
        <name>NADPH</name>
        <dbReference type="ChEBI" id="CHEBI:57783"/>
    </ligand>
</feature>
<dbReference type="EC" id="1.1.1.267" evidence="9"/>
<comment type="caution">
    <text evidence="9">Lacks conserved residue(s) required for the propagation of feature annotation.</text>
</comment>
<evidence type="ECO:0000256" key="6">
    <source>
        <dbReference type="ARBA" id="ARBA00023211"/>
    </source>
</evidence>
<dbReference type="PANTHER" id="PTHR30525">
    <property type="entry name" value="1-DEOXY-D-XYLULOSE 5-PHOSPHATE REDUCTOISOMERASE"/>
    <property type="match status" value="1"/>
</dbReference>
<feature type="binding site" evidence="9">
    <location>
        <position position="413"/>
    </location>
    <ligand>
        <name>Mn(2+)</name>
        <dbReference type="ChEBI" id="CHEBI:29035"/>
    </ligand>
</feature>
<feature type="binding site" evidence="9">
    <location>
        <position position="451"/>
    </location>
    <ligand>
        <name>1-deoxy-D-xylulose 5-phosphate</name>
        <dbReference type="ChEBI" id="CHEBI:57792"/>
    </ligand>
</feature>
<dbReference type="Proteomes" id="UP000451860">
    <property type="component" value="Unassembled WGS sequence"/>
</dbReference>
<comment type="pathway">
    <text evidence="1 9">Isoprenoid biosynthesis; isopentenyl diphosphate biosynthesis via DXP pathway; isopentenyl diphosphate from 1-deoxy-D-xylulose 5-phosphate: step 1/6.</text>
</comment>
<evidence type="ECO:0000259" key="12">
    <source>
        <dbReference type="Pfam" id="PF08436"/>
    </source>
</evidence>
<keyword evidence="3 9" id="KW-0479">Metal-binding</keyword>
<feature type="binding site" evidence="9">
    <location>
        <position position="492"/>
    </location>
    <ligand>
        <name>1-deoxy-D-xylulose 5-phosphate</name>
        <dbReference type="ChEBI" id="CHEBI:57792"/>
    </ligand>
</feature>
<dbReference type="SUPFAM" id="SSF69055">
    <property type="entry name" value="1-deoxy-D-xylulose-5-phosphate reductoisomerase, C-terminal domain"/>
    <property type="match status" value="1"/>
</dbReference>
<dbReference type="Gene3D" id="1.10.1740.10">
    <property type="match status" value="1"/>
</dbReference>
<dbReference type="InterPro" id="IPR013644">
    <property type="entry name" value="DXP_reductoisomerase_C"/>
</dbReference>
<feature type="compositionally biased region" description="Basic residues" evidence="10">
    <location>
        <begin position="172"/>
        <end position="205"/>
    </location>
</feature>
<feature type="binding site" evidence="9">
    <location>
        <position position="496"/>
    </location>
    <ligand>
        <name>1-deoxy-D-xylulose 5-phosphate</name>
        <dbReference type="ChEBI" id="CHEBI:57792"/>
    </ligand>
</feature>
<name>A0A7J5UN19_9MICO</name>
<feature type="binding site" evidence="9">
    <location>
        <position position="255"/>
    </location>
    <ligand>
        <name>NADPH</name>
        <dbReference type="ChEBI" id="CHEBI:57783"/>
    </ligand>
</feature>
<feature type="binding site" evidence="9">
    <location>
        <position position="390"/>
    </location>
    <ligand>
        <name>NADPH</name>
        <dbReference type="ChEBI" id="CHEBI:57783"/>
    </ligand>
</feature>
<feature type="compositionally biased region" description="Low complexity" evidence="10">
    <location>
        <begin position="150"/>
        <end position="171"/>
    </location>
</feature>
<dbReference type="GO" id="GO:0051484">
    <property type="term" value="P:isopentenyl diphosphate biosynthetic process, methylerythritol 4-phosphate pathway involved in terpenoid biosynthetic process"/>
    <property type="evidence" value="ECO:0007669"/>
    <property type="project" value="TreeGrafter"/>
</dbReference>
<dbReference type="InterPro" id="IPR036291">
    <property type="entry name" value="NAD(P)-bd_dom_sf"/>
</dbReference>
<feature type="compositionally biased region" description="Basic residues" evidence="10">
    <location>
        <begin position="97"/>
        <end position="123"/>
    </location>
</feature>
<feature type="binding site" evidence="9">
    <location>
        <position position="415"/>
    </location>
    <ligand>
        <name>1-deoxy-D-xylulose 5-phosphate</name>
        <dbReference type="ChEBI" id="CHEBI:57792"/>
    </ligand>
</feature>
<feature type="binding site" evidence="9">
    <location>
        <position position="256"/>
    </location>
    <ligand>
        <name>NADPH</name>
        <dbReference type="ChEBI" id="CHEBI:57783"/>
    </ligand>
</feature>